<dbReference type="CDD" id="cd00555">
    <property type="entry name" value="Maf"/>
    <property type="match status" value="1"/>
</dbReference>
<dbReference type="EC" id="3.6.1.9" evidence="4"/>
<feature type="site" description="Important for substrate specificity" evidence="4">
    <location>
        <position position="159"/>
    </location>
</feature>
<dbReference type="GO" id="GO:0005737">
    <property type="term" value="C:cytoplasm"/>
    <property type="evidence" value="ECO:0007669"/>
    <property type="project" value="UniProtKB-SubCell"/>
</dbReference>
<feature type="site" description="Important for substrate specificity" evidence="4">
    <location>
        <position position="17"/>
    </location>
</feature>
<feature type="site" description="Important for substrate specificity" evidence="4">
    <location>
        <position position="76"/>
    </location>
</feature>
<name>A0A367XDP7_9PROT</name>
<comment type="cofactor">
    <cofactor evidence="1 4">
        <name>a divalent metal cation</name>
        <dbReference type="ChEBI" id="CHEBI:60240"/>
    </cofactor>
</comment>
<dbReference type="PANTHER" id="PTHR43213:SF5">
    <property type="entry name" value="BIFUNCTIONAL DTTP_UTP PYROPHOSPHATASE_METHYLTRANSFERASE PROTEIN-RELATED"/>
    <property type="match status" value="1"/>
</dbReference>
<evidence type="ECO:0000313" key="6">
    <source>
        <dbReference type="Proteomes" id="UP000252517"/>
    </source>
</evidence>
<evidence type="ECO:0000256" key="1">
    <source>
        <dbReference type="ARBA" id="ARBA00001968"/>
    </source>
</evidence>
<comment type="function">
    <text evidence="4">Nucleoside triphosphate pyrophosphatase that hydrolyzes dTTP and UTP. May have a dual role in cell division arrest and in preventing the incorporation of modified nucleotides into cellular nucleic acids.</text>
</comment>
<accession>A0A367XDP7</accession>
<feature type="active site" description="Proton acceptor" evidence="4">
    <location>
        <position position="75"/>
    </location>
</feature>
<evidence type="ECO:0000256" key="2">
    <source>
        <dbReference type="ARBA" id="ARBA00022801"/>
    </source>
</evidence>
<evidence type="ECO:0000313" key="5">
    <source>
        <dbReference type="EMBL" id="RCK51768.1"/>
    </source>
</evidence>
<dbReference type="AlphaFoldDB" id="A0A367XDP7"/>
<dbReference type="STRING" id="502049.TH15_13695"/>
<protein>
    <recommendedName>
        <fullName evidence="4">dTTP/UTP pyrophosphatase</fullName>
        <shortName evidence="4">dTTPase/UTPase</shortName>
        <ecNumber evidence="4">3.6.1.9</ecNumber>
    </recommendedName>
    <alternativeName>
        <fullName evidence="4">Nucleoside triphosphate pyrophosphatase</fullName>
    </alternativeName>
    <alternativeName>
        <fullName evidence="4">Nucleotide pyrophosphatase</fullName>
        <shortName evidence="4">Nucleotide PPase</shortName>
    </alternativeName>
</protein>
<dbReference type="Proteomes" id="UP000252517">
    <property type="component" value="Unassembled WGS sequence"/>
</dbReference>
<comment type="similarity">
    <text evidence="4">Belongs to the Maf family. YhdE subfamily.</text>
</comment>
<dbReference type="PIRSF" id="PIRSF006305">
    <property type="entry name" value="Maf"/>
    <property type="match status" value="1"/>
</dbReference>
<keyword evidence="2 4" id="KW-0378">Hydrolase</keyword>
<dbReference type="EMBL" id="JPWH01000005">
    <property type="protein sequence ID" value="RCK51768.1"/>
    <property type="molecule type" value="Genomic_DNA"/>
</dbReference>
<dbReference type="GO" id="GO:0036221">
    <property type="term" value="F:UTP diphosphatase activity"/>
    <property type="evidence" value="ECO:0007669"/>
    <property type="project" value="RHEA"/>
</dbReference>
<dbReference type="InterPro" id="IPR029001">
    <property type="entry name" value="ITPase-like_fam"/>
</dbReference>
<organism evidence="5 6">
    <name type="scientific">Thalassospira profundimaris</name>
    <dbReference type="NCBI Taxonomy" id="502049"/>
    <lineage>
        <taxon>Bacteria</taxon>
        <taxon>Pseudomonadati</taxon>
        <taxon>Pseudomonadota</taxon>
        <taxon>Alphaproteobacteria</taxon>
        <taxon>Rhodospirillales</taxon>
        <taxon>Thalassospiraceae</taxon>
        <taxon>Thalassospira</taxon>
    </lineage>
</organism>
<comment type="catalytic activity">
    <reaction evidence="4">
        <text>dTTP + H2O = dTMP + diphosphate + H(+)</text>
        <dbReference type="Rhea" id="RHEA:28534"/>
        <dbReference type="ChEBI" id="CHEBI:15377"/>
        <dbReference type="ChEBI" id="CHEBI:15378"/>
        <dbReference type="ChEBI" id="CHEBI:33019"/>
        <dbReference type="ChEBI" id="CHEBI:37568"/>
        <dbReference type="ChEBI" id="CHEBI:63528"/>
        <dbReference type="EC" id="3.6.1.9"/>
    </reaction>
</comment>
<comment type="caution">
    <text evidence="5">The sequence shown here is derived from an EMBL/GenBank/DDBJ whole genome shotgun (WGS) entry which is preliminary data.</text>
</comment>
<comment type="caution">
    <text evidence="4">Lacks conserved residue(s) required for the propagation of feature annotation.</text>
</comment>
<dbReference type="PANTHER" id="PTHR43213">
    <property type="entry name" value="BIFUNCTIONAL DTTP/UTP PYROPHOSPHATASE/METHYLTRANSFERASE PROTEIN-RELATED"/>
    <property type="match status" value="1"/>
</dbReference>
<comment type="catalytic activity">
    <reaction evidence="4">
        <text>UTP + H2O = UMP + diphosphate + H(+)</text>
        <dbReference type="Rhea" id="RHEA:29395"/>
        <dbReference type="ChEBI" id="CHEBI:15377"/>
        <dbReference type="ChEBI" id="CHEBI:15378"/>
        <dbReference type="ChEBI" id="CHEBI:33019"/>
        <dbReference type="ChEBI" id="CHEBI:46398"/>
        <dbReference type="ChEBI" id="CHEBI:57865"/>
        <dbReference type="EC" id="3.6.1.9"/>
    </reaction>
</comment>
<reference evidence="5 6" key="1">
    <citation type="submission" date="2014-07" db="EMBL/GenBank/DDBJ databases">
        <title>Draft genome sequence of Thalassospira profundimaris S25-3-2.</title>
        <authorList>
            <person name="Lai Q."/>
            <person name="Shao Z."/>
        </authorList>
    </citation>
    <scope>NUCLEOTIDE SEQUENCE [LARGE SCALE GENOMIC DNA]</scope>
    <source>
        <strain evidence="5 6">S25-3-2</strain>
    </source>
</reference>
<dbReference type="RefSeq" id="WP_258549082.1">
    <property type="nucleotide sequence ID" value="NZ_JPWH01000005.1"/>
</dbReference>
<dbReference type="NCBIfam" id="TIGR00172">
    <property type="entry name" value="maf"/>
    <property type="match status" value="1"/>
</dbReference>
<sequence length="198" mass="21183">MSSNVSSKFVLASASPRRVELLTQIGIIPDAIAPADIDETPLKDESPRRLALRLAEEKAKAVVSAHDGAYVLAADTVVACGRRTLGKPDDAAEARKFLGMLSGRRHRVYGGVCVIAPDGILRSRVVETQVIFRNLNEGDINRYLASDEWQGKAGAYAIQGLAAVFVRKILGSYSNVVGLSLYDADALLRGLGYTPEAG</sequence>
<evidence type="ECO:0000256" key="4">
    <source>
        <dbReference type="HAMAP-Rule" id="MF_00528"/>
    </source>
</evidence>
<dbReference type="GO" id="GO:0009117">
    <property type="term" value="P:nucleotide metabolic process"/>
    <property type="evidence" value="ECO:0007669"/>
    <property type="project" value="UniProtKB-KW"/>
</dbReference>
<proteinExistence type="inferred from homology"/>
<gene>
    <name evidence="5" type="ORF">TH25_08880</name>
</gene>
<dbReference type="Pfam" id="PF02545">
    <property type="entry name" value="Maf"/>
    <property type="match status" value="1"/>
</dbReference>
<dbReference type="HAMAP" id="MF_00528">
    <property type="entry name" value="Maf"/>
    <property type="match status" value="1"/>
</dbReference>
<keyword evidence="3 4" id="KW-0546">Nucleotide metabolism</keyword>
<dbReference type="InterPro" id="IPR003697">
    <property type="entry name" value="Maf-like"/>
</dbReference>
<dbReference type="SUPFAM" id="SSF52972">
    <property type="entry name" value="ITPase-like"/>
    <property type="match status" value="1"/>
</dbReference>
<dbReference type="GO" id="GO:0036218">
    <property type="term" value="F:dTTP diphosphatase activity"/>
    <property type="evidence" value="ECO:0007669"/>
    <property type="project" value="RHEA"/>
</dbReference>
<evidence type="ECO:0000256" key="3">
    <source>
        <dbReference type="ARBA" id="ARBA00023080"/>
    </source>
</evidence>
<comment type="subcellular location">
    <subcellularLocation>
        <location evidence="4">Cytoplasm</location>
    </subcellularLocation>
</comment>
<keyword evidence="4" id="KW-0963">Cytoplasm</keyword>
<dbReference type="Gene3D" id="3.90.950.10">
    <property type="match status" value="1"/>
</dbReference>